<evidence type="ECO:0000259" key="14">
    <source>
        <dbReference type="SMART" id="SM01217"/>
    </source>
</evidence>
<dbReference type="Gene3D" id="3.40.50.1700">
    <property type="entry name" value="Glycoside hydrolase family 3 C-terminal domain"/>
    <property type="match status" value="1"/>
</dbReference>
<dbReference type="InterPro" id="IPR036962">
    <property type="entry name" value="Glyco_hydro_3_N_sf"/>
</dbReference>
<evidence type="ECO:0000256" key="3">
    <source>
        <dbReference type="ARBA" id="ARBA00005336"/>
    </source>
</evidence>
<dbReference type="InterPro" id="IPR017853">
    <property type="entry name" value="GH"/>
</dbReference>
<evidence type="ECO:0000256" key="1">
    <source>
        <dbReference type="ARBA" id="ARBA00000448"/>
    </source>
</evidence>
<dbReference type="OrthoDB" id="416222at2759"/>
<dbReference type="GO" id="GO:0008422">
    <property type="term" value="F:beta-glucosidase activity"/>
    <property type="evidence" value="ECO:0007669"/>
    <property type="project" value="UniProtKB-EC"/>
</dbReference>
<dbReference type="InterPro" id="IPR036881">
    <property type="entry name" value="Glyco_hydro_3_C_sf"/>
</dbReference>
<feature type="region of interest" description="Disordered" evidence="12">
    <location>
        <begin position="686"/>
        <end position="712"/>
    </location>
</feature>
<dbReference type="InterPro" id="IPR050288">
    <property type="entry name" value="Cellulose_deg_GH3"/>
</dbReference>
<dbReference type="FunFam" id="3.20.20.300:FF:000002">
    <property type="entry name" value="Probable beta-glucosidase"/>
    <property type="match status" value="1"/>
</dbReference>
<dbReference type="Gene3D" id="2.60.40.10">
    <property type="entry name" value="Immunoglobulins"/>
    <property type="match status" value="1"/>
</dbReference>
<name>A0A6G1GDF1_9PEZI</name>
<dbReference type="Gene3D" id="3.20.20.300">
    <property type="entry name" value="Glycoside hydrolase, family 3, N-terminal domain"/>
    <property type="match status" value="1"/>
</dbReference>
<dbReference type="InterPro" id="IPR013783">
    <property type="entry name" value="Ig-like_fold"/>
</dbReference>
<comment type="catalytic activity">
    <reaction evidence="1 11">
        <text>Hydrolysis of terminal, non-reducing beta-D-glucosyl residues with release of beta-D-glucose.</text>
        <dbReference type="EC" id="3.2.1.21"/>
    </reaction>
</comment>
<reference evidence="17" key="2">
    <citation type="submission" date="2020-04" db="EMBL/GenBank/DDBJ databases">
        <authorList>
            <consortium name="NCBI Genome Project"/>
        </authorList>
    </citation>
    <scope>NUCLEOTIDE SEQUENCE</scope>
    <source>
        <strain evidence="17">CBS 781.70</strain>
    </source>
</reference>
<dbReference type="FunFam" id="3.40.50.1700:FF:000003">
    <property type="entry name" value="Probable beta-glucosidase"/>
    <property type="match status" value="1"/>
</dbReference>
<keyword evidence="8 11" id="KW-0119">Carbohydrate metabolism</keyword>
<dbReference type="RefSeq" id="XP_033537694.1">
    <property type="nucleotide sequence ID" value="XM_033678568.1"/>
</dbReference>
<evidence type="ECO:0000256" key="13">
    <source>
        <dbReference type="SAM" id="SignalP"/>
    </source>
</evidence>
<dbReference type="EMBL" id="ML975150">
    <property type="protein sequence ID" value="KAF1816063.1"/>
    <property type="molecule type" value="Genomic_DNA"/>
</dbReference>
<protein>
    <recommendedName>
        <fullName evidence="4 11">beta-glucosidase</fullName>
        <ecNumber evidence="4 11">3.2.1.21</ecNumber>
    </recommendedName>
</protein>
<dbReference type="EC" id="3.2.1.21" evidence="4 11"/>
<comment type="pathway">
    <text evidence="2 11">Glycan metabolism; cellulose degradation.</text>
</comment>
<evidence type="ECO:0000313" key="15">
    <source>
        <dbReference type="EMBL" id="KAF1816063.1"/>
    </source>
</evidence>
<dbReference type="InterPro" id="IPR001764">
    <property type="entry name" value="Glyco_hydro_3_N"/>
</dbReference>
<dbReference type="Pfam" id="PF14310">
    <property type="entry name" value="Fn3-like"/>
    <property type="match status" value="1"/>
</dbReference>
<dbReference type="SUPFAM" id="SSF52279">
    <property type="entry name" value="Beta-D-glucan exohydrolase, C-terminal domain"/>
    <property type="match status" value="1"/>
</dbReference>
<keyword evidence="9 11" id="KW-0326">Glycosidase</keyword>
<evidence type="ECO:0000256" key="4">
    <source>
        <dbReference type="ARBA" id="ARBA00012744"/>
    </source>
</evidence>
<evidence type="ECO:0000256" key="6">
    <source>
        <dbReference type="ARBA" id="ARBA00022801"/>
    </source>
</evidence>
<gene>
    <name evidence="15 17" type="ORF">P152DRAFT_454310</name>
</gene>
<keyword evidence="6 11" id="KW-0378">Hydrolase</keyword>
<evidence type="ECO:0000313" key="16">
    <source>
        <dbReference type="Proteomes" id="UP000504638"/>
    </source>
</evidence>
<dbReference type="InterPro" id="IPR019800">
    <property type="entry name" value="Glyco_hydro_3_AS"/>
</dbReference>
<dbReference type="Proteomes" id="UP000504638">
    <property type="component" value="Unplaced"/>
</dbReference>
<organism evidence="15">
    <name type="scientific">Eremomyces bilateralis CBS 781.70</name>
    <dbReference type="NCBI Taxonomy" id="1392243"/>
    <lineage>
        <taxon>Eukaryota</taxon>
        <taxon>Fungi</taxon>
        <taxon>Dikarya</taxon>
        <taxon>Ascomycota</taxon>
        <taxon>Pezizomycotina</taxon>
        <taxon>Dothideomycetes</taxon>
        <taxon>Dothideomycetes incertae sedis</taxon>
        <taxon>Eremomycetales</taxon>
        <taxon>Eremomycetaceae</taxon>
        <taxon>Eremomyces</taxon>
    </lineage>
</organism>
<dbReference type="SUPFAM" id="SSF51445">
    <property type="entry name" value="(Trans)glycosidases"/>
    <property type="match status" value="1"/>
</dbReference>
<evidence type="ECO:0000256" key="8">
    <source>
        <dbReference type="ARBA" id="ARBA00023277"/>
    </source>
</evidence>
<comment type="similarity">
    <text evidence="3 11">Belongs to the glycosyl hydrolase 3 family.</text>
</comment>
<feature type="chain" id="PRO_5044632026" description="beta-glucosidase" evidence="13">
    <location>
        <begin position="18"/>
        <end position="878"/>
    </location>
</feature>
<proteinExistence type="inferred from homology"/>
<sequence length="878" mass="95515">MWLKQALLALGVASTSCLTQTSGNGTSPNPDHRGPLWGVSSPPFYPSPWMDGSGGWEEAYRKAQKFVKQLTLLEKVNLTTGVGWQGEECVGNVGAIPRLGFRSLCMHDAPLGVRNVDYVSAFSAGGTVAASWDRQLFRQRGYMMGSEFRDKGIDVQLGPVVGPLGRIPAGGRNWEGFSPDPVLSGVAVAQTVKGIQDAGVIACTKHYIVNEQEHFRQTPEAAGYGYSIKESSSSNLDDVAMHELYLWPFADAVRAGTGAIMCSYQQINNSYGCQNSYTMNYLLKGELGFQGFVMSDWQAQHSGVSSALAGMDMSMPGDTSFLTGVSYWGTNLSVAILNGSIPEWRLDDMATRVMASWYYVGRDKTSIPTNFNSWTRDTFGFRHEYGQTDYGLINQHVDVRDEHGRGIRKQAARSTVLLKNKGVLPLTGNEKFTAVFGHDADDAPWGPNGCPDRGCNKGTLAMGWGSGTAEYPYLISPLTAIQAKLLENDKNIQFVTDNYAYGKIAFAARQASVCIAFVNADSGEGYISVDRNEGDRKDLKLWADGETLIQKVAADCNNTIVVIHSVGPVIVSSFKDNPNVTAILWAGLPGQQSGNSIVDILYGDEIPGGKLPFTMGAKREDYGVDILYEPNNGDEAPQDEFNEGILIDYRYFDKMNIAPDYEFGFGLTYTTFTYSNLQIQHHRVDPYKPTRGRTNPAPSLSGNGTNGTVDPSTAQWPANLTYVLGYIYPYLNSTDLGTAAGGADYGLPNDEYLPPHATDGSSQPKIPAGGAPGGNPALYDVLFTVRATITNDGDVPAEEIAQLYVCLGGPRDAVRVLRGFDRVSIQPKGSAVFEADLTRRDLSNWDTGSQNWVITNFTKTVYVGGSSRSLPLKQVLRF</sequence>
<evidence type="ECO:0000256" key="7">
    <source>
        <dbReference type="ARBA" id="ARBA00023180"/>
    </source>
</evidence>
<keyword evidence="10 11" id="KW-0624">Polysaccharide degradation</keyword>
<dbReference type="InterPro" id="IPR002772">
    <property type="entry name" value="Glyco_hydro_3_C"/>
</dbReference>
<evidence type="ECO:0000256" key="9">
    <source>
        <dbReference type="ARBA" id="ARBA00023295"/>
    </source>
</evidence>
<evidence type="ECO:0000256" key="10">
    <source>
        <dbReference type="ARBA" id="ARBA00023326"/>
    </source>
</evidence>
<keyword evidence="16" id="KW-1185">Reference proteome</keyword>
<reference evidence="15 17" key="1">
    <citation type="submission" date="2020-01" db="EMBL/GenBank/DDBJ databases">
        <authorList>
            <consortium name="DOE Joint Genome Institute"/>
            <person name="Haridas S."/>
            <person name="Albert R."/>
            <person name="Binder M."/>
            <person name="Bloem J."/>
            <person name="Labutti K."/>
            <person name="Salamov A."/>
            <person name="Andreopoulos B."/>
            <person name="Baker S.E."/>
            <person name="Barry K."/>
            <person name="Bills G."/>
            <person name="Bluhm B.H."/>
            <person name="Cannon C."/>
            <person name="Castanera R."/>
            <person name="Culley D.E."/>
            <person name="Daum C."/>
            <person name="Ezra D."/>
            <person name="Gonzalez J.B."/>
            <person name="Henrissat B."/>
            <person name="Kuo A."/>
            <person name="Liang C."/>
            <person name="Lipzen A."/>
            <person name="Lutzoni F."/>
            <person name="Magnuson J."/>
            <person name="Mondo S."/>
            <person name="Nolan M."/>
            <person name="Ohm R."/>
            <person name="Pangilinan J."/>
            <person name="Park H.-J."/>
            <person name="Ramirez L."/>
            <person name="Alfaro M."/>
            <person name="Sun H."/>
            <person name="Tritt A."/>
            <person name="Yoshinaga Y."/>
            <person name="Zwiers L.-H."/>
            <person name="Turgeon B.G."/>
            <person name="Goodwin S.B."/>
            <person name="Spatafora J.W."/>
            <person name="Crous P.W."/>
            <person name="Grigoriev I.V."/>
        </authorList>
    </citation>
    <scope>NUCLEOTIDE SEQUENCE</scope>
    <source>
        <strain evidence="15 17">CBS 781.70</strain>
    </source>
</reference>
<feature type="domain" description="Fibronectin type III-like" evidence="14">
    <location>
        <begin position="799"/>
        <end position="867"/>
    </location>
</feature>
<keyword evidence="7" id="KW-0325">Glycoprotein</keyword>
<keyword evidence="5 13" id="KW-0732">Signal</keyword>
<accession>A0A6G1GDF1</accession>
<feature type="compositionally biased region" description="Polar residues" evidence="12">
    <location>
        <begin position="692"/>
        <end position="712"/>
    </location>
</feature>
<dbReference type="GeneID" id="54419138"/>
<evidence type="ECO:0000256" key="5">
    <source>
        <dbReference type="ARBA" id="ARBA00022729"/>
    </source>
</evidence>
<dbReference type="SMART" id="SM01217">
    <property type="entry name" value="Fn3_like"/>
    <property type="match status" value="1"/>
</dbReference>
<dbReference type="InterPro" id="IPR026891">
    <property type="entry name" value="Fn3-like"/>
</dbReference>
<evidence type="ECO:0000256" key="12">
    <source>
        <dbReference type="SAM" id="MobiDB-lite"/>
    </source>
</evidence>
<feature type="signal peptide" evidence="13">
    <location>
        <begin position="1"/>
        <end position="17"/>
    </location>
</feature>
<dbReference type="GO" id="GO:0030245">
    <property type="term" value="P:cellulose catabolic process"/>
    <property type="evidence" value="ECO:0007669"/>
    <property type="project" value="UniProtKB-UniPathway"/>
</dbReference>
<dbReference type="PROSITE" id="PS00775">
    <property type="entry name" value="GLYCOSYL_HYDROL_F3"/>
    <property type="match status" value="1"/>
</dbReference>
<dbReference type="UniPathway" id="UPA00696"/>
<evidence type="ECO:0000313" key="17">
    <source>
        <dbReference type="RefSeq" id="XP_033537694.1"/>
    </source>
</evidence>
<dbReference type="Pfam" id="PF00933">
    <property type="entry name" value="Glyco_hydro_3"/>
    <property type="match status" value="1"/>
</dbReference>
<dbReference type="Pfam" id="PF01915">
    <property type="entry name" value="Glyco_hydro_3_C"/>
    <property type="match status" value="1"/>
</dbReference>
<dbReference type="PRINTS" id="PR00133">
    <property type="entry name" value="GLHYDRLASE3"/>
</dbReference>
<evidence type="ECO:0000256" key="2">
    <source>
        <dbReference type="ARBA" id="ARBA00004987"/>
    </source>
</evidence>
<dbReference type="AlphaFoldDB" id="A0A6G1GDF1"/>
<dbReference type="PROSITE" id="PS51257">
    <property type="entry name" value="PROKAR_LIPOPROTEIN"/>
    <property type="match status" value="1"/>
</dbReference>
<evidence type="ECO:0000256" key="11">
    <source>
        <dbReference type="RuleBase" id="RU361161"/>
    </source>
</evidence>
<dbReference type="PANTHER" id="PTHR42715">
    <property type="entry name" value="BETA-GLUCOSIDASE"/>
    <property type="match status" value="1"/>
</dbReference>
<reference evidence="17" key="3">
    <citation type="submission" date="2025-04" db="UniProtKB">
        <authorList>
            <consortium name="RefSeq"/>
        </authorList>
    </citation>
    <scope>IDENTIFICATION</scope>
    <source>
        <strain evidence="17">CBS 781.70</strain>
    </source>
</reference>
<dbReference type="PANTHER" id="PTHR42715:SF29">
    <property type="entry name" value="BETA-GLUCOSIDASE A-RELATED"/>
    <property type="match status" value="1"/>
</dbReference>